<dbReference type="EMBL" id="UINC01105786">
    <property type="protein sequence ID" value="SVC69990.1"/>
    <property type="molecule type" value="Genomic_DNA"/>
</dbReference>
<proteinExistence type="predicted"/>
<accession>A0A382PAZ5</accession>
<gene>
    <name evidence="1" type="ORF">METZ01_LOCUS322844</name>
</gene>
<dbReference type="AlphaFoldDB" id="A0A382PAZ5"/>
<protein>
    <submittedName>
        <fullName evidence="1">Uncharacterized protein</fullName>
    </submittedName>
</protein>
<feature type="non-terminal residue" evidence="1">
    <location>
        <position position="43"/>
    </location>
</feature>
<organism evidence="1">
    <name type="scientific">marine metagenome</name>
    <dbReference type="NCBI Taxonomy" id="408172"/>
    <lineage>
        <taxon>unclassified sequences</taxon>
        <taxon>metagenomes</taxon>
        <taxon>ecological metagenomes</taxon>
    </lineage>
</organism>
<reference evidence="1" key="1">
    <citation type="submission" date="2018-05" db="EMBL/GenBank/DDBJ databases">
        <authorList>
            <person name="Lanie J.A."/>
            <person name="Ng W.-L."/>
            <person name="Kazmierczak K.M."/>
            <person name="Andrzejewski T.M."/>
            <person name="Davidsen T.M."/>
            <person name="Wayne K.J."/>
            <person name="Tettelin H."/>
            <person name="Glass J.I."/>
            <person name="Rusch D."/>
            <person name="Podicherti R."/>
            <person name="Tsui H.-C.T."/>
            <person name="Winkler M.E."/>
        </authorList>
    </citation>
    <scope>NUCLEOTIDE SEQUENCE</scope>
</reference>
<name>A0A382PAZ5_9ZZZZ</name>
<evidence type="ECO:0000313" key="1">
    <source>
        <dbReference type="EMBL" id="SVC69990.1"/>
    </source>
</evidence>
<sequence>MEDTDEPIEIALDVVEQSGIHVGDEVTTEILKLLREGDMKWRV</sequence>